<dbReference type="EMBL" id="SPIA01000002">
    <property type="protein sequence ID" value="TFH67820.1"/>
    <property type="molecule type" value="Genomic_DNA"/>
</dbReference>
<dbReference type="OrthoDB" id="4335607at2"/>
<accession>A0A4Y8UGH8</accession>
<dbReference type="Proteomes" id="UP000298133">
    <property type="component" value="Unassembled WGS sequence"/>
</dbReference>
<name>A0A4Y8UGH8_9GAMM</name>
<evidence type="ECO:0000313" key="1">
    <source>
        <dbReference type="EMBL" id="TFH67820.1"/>
    </source>
</evidence>
<dbReference type="Pfam" id="PF14357">
    <property type="entry name" value="DUF4404"/>
    <property type="match status" value="1"/>
</dbReference>
<proteinExistence type="predicted"/>
<dbReference type="InterPro" id="IPR025516">
    <property type="entry name" value="DUF4404"/>
</dbReference>
<comment type="caution">
    <text evidence="1">The sequence shown here is derived from an EMBL/GenBank/DDBJ whole genome shotgun (WGS) entry which is preliminary data.</text>
</comment>
<keyword evidence="2" id="KW-1185">Reference proteome</keyword>
<dbReference type="AlphaFoldDB" id="A0A4Y8UGH8"/>
<sequence>MDKQALQRELTQLRSRLDSELARAKSRRDPFGHLLQRLAVQVDPSEPEPLDNTLLAQLRDSVAEQEAEHPQLAAVARQLLDLLSRMGV</sequence>
<reference evidence="1 2" key="1">
    <citation type="submission" date="2019-03" db="EMBL/GenBank/DDBJ databases">
        <title>Draft genome of Gammaproteobacteria bacterium LSUCC0057, a member of the SAR92 clade.</title>
        <authorList>
            <person name="Lanclos V.C."/>
            <person name="Doiron C."/>
            <person name="Henson M.W."/>
            <person name="Thrash J.C."/>
        </authorList>
    </citation>
    <scope>NUCLEOTIDE SEQUENCE [LARGE SCALE GENOMIC DNA]</scope>
    <source>
        <strain evidence="1 2">LSUCC0057</strain>
    </source>
</reference>
<protein>
    <submittedName>
        <fullName evidence="1">DUF4404 family protein</fullName>
    </submittedName>
</protein>
<gene>
    <name evidence="1" type="ORF">E3W66_06105</name>
</gene>
<organism evidence="1 2">
    <name type="scientific">Gammaproteobacteria bacterium LSUCC0057</name>
    <dbReference type="NCBI Taxonomy" id="2559237"/>
    <lineage>
        <taxon>Bacteria</taxon>
        <taxon>Pseudomonadati</taxon>
        <taxon>Pseudomonadota</taxon>
        <taxon>Gammaproteobacteria</taxon>
        <taxon>Cellvibrionales</taxon>
        <taxon>Porticoccaceae</taxon>
        <taxon>SAR92 clade</taxon>
    </lineage>
</organism>
<evidence type="ECO:0000313" key="2">
    <source>
        <dbReference type="Proteomes" id="UP000298133"/>
    </source>
</evidence>